<dbReference type="OrthoDB" id="1700296at2759"/>
<reference evidence="2 3" key="1">
    <citation type="submission" date="2019-09" db="EMBL/GenBank/DDBJ databases">
        <title>A chromosome-level genome assembly of the Chinese tupelo Nyssa sinensis.</title>
        <authorList>
            <person name="Yang X."/>
            <person name="Kang M."/>
            <person name="Yang Y."/>
            <person name="Xiong H."/>
            <person name="Wang M."/>
            <person name="Zhang Z."/>
            <person name="Wang Z."/>
            <person name="Wu H."/>
            <person name="Ma T."/>
            <person name="Liu J."/>
            <person name="Xi Z."/>
        </authorList>
    </citation>
    <scope>NUCLEOTIDE SEQUENCE [LARGE SCALE GENOMIC DNA]</scope>
    <source>
        <strain evidence="2">J267</strain>
        <tissue evidence="2">Leaf</tissue>
    </source>
</reference>
<proteinExistence type="predicted"/>
<name>A0A5J4ZG35_9ASTE</name>
<keyword evidence="3" id="KW-1185">Reference proteome</keyword>
<protein>
    <submittedName>
        <fullName evidence="2">Uncharacterized protein</fullName>
    </submittedName>
</protein>
<organism evidence="2 3">
    <name type="scientific">Nyssa sinensis</name>
    <dbReference type="NCBI Taxonomy" id="561372"/>
    <lineage>
        <taxon>Eukaryota</taxon>
        <taxon>Viridiplantae</taxon>
        <taxon>Streptophyta</taxon>
        <taxon>Embryophyta</taxon>
        <taxon>Tracheophyta</taxon>
        <taxon>Spermatophyta</taxon>
        <taxon>Magnoliopsida</taxon>
        <taxon>eudicotyledons</taxon>
        <taxon>Gunneridae</taxon>
        <taxon>Pentapetalae</taxon>
        <taxon>asterids</taxon>
        <taxon>Cornales</taxon>
        <taxon>Nyssaceae</taxon>
        <taxon>Nyssa</taxon>
    </lineage>
</organism>
<evidence type="ECO:0000256" key="1">
    <source>
        <dbReference type="SAM" id="MobiDB-lite"/>
    </source>
</evidence>
<accession>A0A5J4ZG35</accession>
<feature type="compositionally biased region" description="Low complexity" evidence="1">
    <location>
        <begin position="38"/>
        <end position="56"/>
    </location>
</feature>
<feature type="region of interest" description="Disordered" evidence="1">
    <location>
        <begin position="33"/>
        <end position="56"/>
    </location>
</feature>
<sequence length="187" mass="20954">MDSLHRSRPNHLLRRRNSIATSVVVPAKLSLPAKPHHTTSFPNGTTTATSTTSLSSSSSLQSFPSVDFKLISIQPLSYTSLKDLLPSTAVESPKPTTPVGHSGCEISIRNRLVKQAAWAYLQPMAASPVADGRHFLHRLWAKLTDNCPMNPFTTFLRFIDQHVIRIMIREFDRLLRAIRVRSSRQRS</sequence>
<gene>
    <name evidence="2" type="ORF">F0562_017096</name>
</gene>
<dbReference type="PANTHER" id="PTHR34569">
    <property type="entry name" value="EXPRESSED PROTEIN"/>
    <property type="match status" value="1"/>
</dbReference>
<dbReference type="Proteomes" id="UP000325577">
    <property type="component" value="Linkage Group LG8"/>
</dbReference>
<dbReference type="EMBL" id="CM018051">
    <property type="protein sequence ID" value="KAA8516794.1"/>
    <property type="molecule type" value="Genomic_DNA"/>
</dbReference>
<dbReference type="AlphaFoldDB" id="A0A5J4ZG35"/>
<dbReference type="PANTHER" id="PTHR34569:SF2">
    <property type="entry name" value="EXPRESSED PROTEIN"/>
    <property type="match status" value="1"/>
</dbReference>
<evidence type="ECO:0000313" key="3">
    <source>
        <dbReference type="Proteomes" id="UP000325577"/>
    </source>
</evidence>
<evidence type="ECO:0000313" key="2">
    <source>
        <dbReference type="EMBL" id="KAA8516794.1"/>
    </source>
</evidence>